<sequence>MHKAAGKLTEAKEKIDDKLDALERYVEGLVKDGYTTRKGSQAFEESFKEFKRGAKETIEGLEGMGKFLTNAAKAYEELDQDLANGVKKG</sequence>
<accession>A0A1V4A7D7</accession>
<dbReference type="STRING" id="83656.B1H18_16540"/>
<dbReference type="NCBIfam" id="TIGR04197">
    <property type="entry name" value="T7SS_SACOL2603"/>
    <property type="match status" value="1"/>
</dbReference>
<evidence type="ECO:0000313" key="1">
    <source>
        <dbReference type="EMBL" id="OON78394.1"/>
    </source>
</evidence>
<protein>
    <submittedName>
        <fullName evidence="1">WXG100 family type VII secretion target</fullName>
    </submittedName>
</protein>
<dbReference type="InterPro" id="IPR021477">
    <property type="entry name" value="TVIIS_effector_SACOL2603_fam"/>
</dbReference>
<dbReference type="SUPFAM" id="SSF140453">
    <property type="entry name" value="EsxAB dimer-like"/>
    <property type="match status" value="1"/>
</dbReference>
<dbReference type="AlphaFoldDB" id="A0A1V4A7D7"/>
<evidence type="ECO:0000313" key="2">
    <source>
        <dbReference type="Proteomes" id="UP000190539"/>
    </source>
</evidence>
<dbReference type="EMBL" id="MVFC01000012">
    <property type="protein sequence ID" value="OON78394.1"/>
    <property type="molecule type" value="Genomic_DNA"/>
</dbReference>
<name>A0A1V4A7D7_9ACTN</name>
<organism evidence="1 2">
    <name type="scientific">Streptomyces tsukubensis</name>
    <dbReference type="NCBI Taxonomy" id="83656"/>
    <lineage>
        <taxon>Bacteria</taxon>
        <taxon>Bacillati</taxon>
        <taxon>Actinomycetota</taxon>
        <taxon>Actinomycetes</taxon>
        <taxon>Kitasatosporales</taxon>
        <taxon>Streptomycetaceae</taxon>
        <taxon>Streptomyces</taxon>
    </lineage>
</organism>
<dbReference type="Gene3D" id="1.10.287.1060">
    <property type="entry name" value="ESAT-6-like"/>
    <property type="match status" value="1"/>
</dbReference>
<dbReference type="InterPro" id="IPR010310">
    <property type="entry name" value="T7SS_ESAT-6-like"/>
</dbReference>
<reference evidence="1 2" key="1">
    <citation type="submission" date="2017-02" db="EMBL/GenBank/DDBJ databases">
        <title>Draft Genome Sequence of Streptomyces tsukubaensis F601, a Producer of the immunosuppressant tacrolimus FK506.</title>
        <authorList>
            <person name="Zong G."/>
            <person name="Zhong C."/>
            <person name="Fu J."/>
            <person name="Qin R."/>
            <person name="Cao G."/>
        </authorList>
    </citation>
    <scope>NUCLEOTIDE SEQUENCE [LARGE SCALE GENOMIC DNA]</scope>
    <source>
        <strain evidence="1 2">F601</strain>
    </source>
</reference>
<dbReference type="InterPro" id="IPR036689">
    <property type="entry name" value="ESAT-6-like_sf"/>
</dbReference>
<dbReference type="Pfam" id="PF06013">
    <property type="entry name" value="WXG100"/>
    <property type="match status" value="1"/>
</dbReference>
<gene>
    <name evidence="1" type="ORF">B1H18_16540</name>
</gene>
<proteinExistence type="predicted"/>
<dbReference type="OrthoDB" id="3268062at2"/>
<dbReference type="Proteomes" id="UP000190539">
    <property type="component" value="Unassembled WGS sequence"/>
</dbReference>
<comment type="caution">
    <text evidence="1">The sequence shown here is derived from an EMBL/GenBank/DDBJ whole genome shotgun (WGS) entry which is preliminary data.</text>
</comment>
<keyword evidence="2" id="KW-1185">Reference proteome</keyword>